<dbReference type="RefSeq" id="WP_095655380.1">
    <property type="nucleotide sequence ID" value="NZ_NPOA01000006.1"/>
</dbReference>
<dbReference type="InterPro" id="IPR016181">
    <property type="entry name" value="Acyl_CoA_acyltransferase"/>
</dbReference>
<proteinExistence type="predicted"/>
<organism evidence="2 3">
    <name type="scientific">Virgibacillus profundi</name>
    <dbReference type="NCBI Taxonomy" id="2024555"/>
    <lineage>
        <taxon>Bacteria</taxon>
        <taxon>Bacillati</taxon>
        <taxon>Bacillota</taxon>
        <taxon>Bacilli</taxon>
        <taxon>Bacillales</taxon>
        <taxon>Bacillaceae</taxon>
        <taxon>Virgibacillus</taxon>
    </lineage>
</organism>
<dbReference type="Gene3D" id="3.40.630.30">
    <property type="match status" value="1"/>
</dbReference>
<evidence type="ECO:0000313" key="3">
    <source>
        <dbReference type="Proteomes" id="UP000218887"/>
    </source>
</evidence>
<dbReference type="OrthoDB" id="2720396at2"/>
<dbReference type="GO" id="GO:0016747">
    <property type="term" value="F:acyltransferase activity, transferring groups other than amino-acyl groups"/>
    <property type="evidence" value="ECO:0007669"/>
    <property type="project" value="InterPro"/>
</dbReference>
<gene>
    <name evidence="2" type="ORF">CIL05_09915</name>
</gene>
<dbReference type="InterPro" id="IPR000182">
    <property type="entry name" value="GNAT_dom"/>
</dbReference>
<dbReference type="SUPFAM" id="SSF55729">
    <property type="entry name" value="Acyl-CoA N-acyltransferases (Nat)"/>
    <property type="match status" value="2"/>
</dbReference>
<evidence type="ECO:0000259" key="1">
    <source>
        <dbReference type="PROSITE" id="PS51186"/>
    </source>
</evidence>
<sequence>MMQIAIKEYESKDEDQVKKLIKICFEENYLLSILKSPKLIKAFSAYHKNKLIGVAFAWKSDFHPYCTYFRLLVNPFYNTKEIAGNLLLKMEQLEFDYPVQTSIWETNVGLKYFYEQNGFRTIRKTYMPKLEVSNMTDFMPEIYSGSYSLKTLADIMSDHQLMEKLILLVKKVYEQTHLANPVAEMSLDSWRSLVLADDVITDGSYIYVNADHNEIMAYSFLHESEDTETLELGWCGSVDNKRISLIPQLVMQQIAYTNNHGYKYMEGEFDTTSEYAMKVLRNIPFPPTALLITLQKS</sequence>
<dbReference type="PROSITE" id="PS51186">
    <property type="entry name" value="GNAT"/>
    <property type="match status" value="1"/>
</dbReference>
<name>A0A2A2IEV6_9BACI</name>
<dbReference type="AlphaFoldDB" id="A0A2A2IEV6"/>
<evidence type="ECO:0000313" key="2">
    <source>
        <dbReference type="EMBL" id="PAV29680.1"/>
    </source>
</evidence>
<accession>A0A2A2IEV6</accession>
<protein>
    <recommendedName>
        <fullName evidence="1">N-acetyltransferase domain-containing protein</fullName>
    </recommendedName>
</protein>
<keyword evidence="3" id="KW-1185">Reference proteome</keyword>
<dbReference type="Proteomes" id="UP000218887">
    <property type="component" value="Unassembled WGS sequence"/>
</dbReference>
<comment type="caution">
    <text evidence="2">The sequence shown here is derived from an EMBL/GenBank/DDBJ whole genome shotgun (WGS) entry which is preliminary data.</text>
</comment>
<dbReference type="EMBL" id="NPOA01000006">
    <property type="protein sequence ID" value="PAV29680.1"/>
    <property type="molecule type" value="Genomic_DNA"/>
</dbReference>
<reference evidence="2 3" key="1">
    <citation type="submission" date="2017-08" db="EMBL/GenBank/DDBJ databases">
        <title>Virgibacillus indicus sp. nov. and Virgibacillus profoundi sp. nov, two moderately halophilic bacteria isolated from marine sediment by using the Microfluidic Streak Plate.</title>
        <authorList>
            <person name="Xu B."/>
            <person name="Hu B."/>
            <person name="Wang J."/>
            <person name="Zhu Y."/>
            <person name="Huang L."/>
            <person name="Du W."/>
            <person name="Huang Y."/>
        </authorList>
    </citation>
    <scope>NUCLEOTIDE SEQUENCE [LARGE SCALE GENOMIC DNA]</scope>
    <source>
        <strain evidence="2 3">IO3-P3-H5</strain>
    </source>
</reference>
<feature type="domain" description="N-acetyltransferase" evidence="1">
    <location>
        <begin position="4"/>
        <end position="140"/>
    </location>
</feature>